<reference evidence="2" key="1">
    <citation type="submission" date="2019-03" db="EMBL/GenBank/DDBJ databases">
        <authorList>
            <person name="Hao L."/>
        </authorList>
    </citation>
    <scope>NUCLEOTIDE SEQUENCE</scope>
</reference>
<name>A0A485MDD6_9ZZZZ</name>
<feature type="domain" description="AB hydrolase-1" evidence="1">
    <location>
        <begin position="62"/>
        <end position="298"/>
    </location>
</feature>
<accession>A0A485MDD6</accession>
<evidence type="ECO:0000313" key="2">
    <source>
        <dbReference type="EMBL" id="VFU19186.1"/>
    </source>
</evidence>
<dbReference type="PROSITE" id="PS51257">
    <property type="entry name" value="PROKAR_LIPOPROTEIN"/>
    <property type="match status" value="1"/>
</dbReference>
<sequence length="308" mass="34702">MKRRYSLIFVTLLILGAGLFSCRTAIGPGDTDWNRETGPFVKTLDRDGHLLHYIDMGSGDPVVLVHGFAETVYSWHENVPALMEAGFRLILVDQPGHGRSGAPGGTYTYTLENQAEAVVKLTEHLGLRKFSIIGHSTGGSIALFIMINHPGRVQKAVVIDPICFKPPLVQLLKIPGMEFLANVFGGRWSIRTGLEDAYYDGYRVDDALVDEYSRPLERPEYYRTLISLEKQFYSQGFYKMTESYGQIQAPVLIIWGKEDTWLPEEQGAMLHGRMENSTLQVIENCGHMPHQECADRVNPLLVQFLQRL</sequence>
<dbReference type="InterPro" id="IPR000639">
    <property type="entry name" value="Epox_hydrolase-like"/>
</dbReference>
<dbReference type="PRINTS" id="PR00412">
    <property type="entry name" value="EPOXHYDRLASE"/>
</dbReference>
<dbReference type="InterPro" id="IPR029058">
    <property type="entry name" value="AB_hydrolase_fold"/>
</dbReference>
<dbReference type="EMBL" id="CAADRM010000168">
    <property type="protein sequence ID" value="VFU19186.1"/>
    <property type="molecule type" value="Genomic_DNA"/>
</dbReference>
<dbReference type="Pfam" id="PF12697">
    <property type="entry name" value="Abhydrolase_6"/>
    <property type="match status" value="1"/>
</dbReference>
<dbReference type="InterPro" id="IPR000073">
    <property type="entry name" value="AB_hydrolase_1"/>
</dbReference>
<dbReference type="EC" id="3.7.1.8" evidence="2"/>
<keyword evidence="2" id="KW-0378">Hydrolase</keyword>
<dbReference type="PRINTS" id="PR00111">
    <property type="entry name" value="ABHYDROLASE"/>
</dbReference>
<organism evidence="2">
    <name type="scientific">anaerobic digester metagenome</name>
    <dbReference type="NCBI Taxonomy" id="1263854"/>
    <lineage>
        <taxon>unclassified sequences</taxon>
        <taxon>metagenomes</taxon>
        <taxon>ecological metagenomes</taxon>
    </lineage>
</organism>
<protein>
    <submittedName>
        <fullName evidence="2">2-hydroxy-6-oxo-6-phenylhexa-2,4-dienoate hydrolase</fullName>
        <ecNumber evidence="2">3.7.1.8</ecNumber>
    </submittedName>
</protein>
<dbReference type="PANTHER" id="PTHR46438">
    <property type="entry name" value="ALPHA/BETA-HYDROLASES SUPERFAMILY PROTEIN"/>
    <property type="match status" value="1"/>
</dbReference>
<dbReference type="PANTHER" id="PTHR46438:SF11">
    <property type="entry name" value="LIPASE-RELATED"/>
    <property type="match status" value="1"/>
</dbReference>
<dbReference type="Gene3D" id="3.40.50.1820">
    <property type="entry name" value="alpha/beta hydrolase"/>
    <property type="match status" value="1"/>
</dbReference>
<dbReference type="GO" id="GO:0016787">
    <property type="term" value="F:hydrolase activity"/>
    <property type="evidence" value="ECO:0007669"/>
    <property type="project" value="UniProtKB-KW"/>
</dbReference>
<proteinExistence type="predicted"/>
<dbReference type="SUPFAM" id="SSF53474">
    <property type="entry name" value="alpha/beta-Hydrolases"/>
    <property type="match status" value="1"/>
</dbReference>
<evidence type="ECO:0000259" key="1">
    <source>
        <dbReference type="Pfam" id="PF12697"/>
    </source>
</evidence>
<gene>
    <name evidence="2" type="primary">bphD</name>
    <name evidence="2" type="ORF">SCFA_990009</name>
</gene>
<dbReference type="AlphaFoldDB" id="A0A485MDD6"/>